<feature type="repeat" description="PPR" evidence="3">
    <location>
        <begin position="372"/>
        <end position="406"/>
    </location>
</feature>
<dbReference type="Proteomes" id="UP001515500">
    <property type="component" value="Chromosome 26"/>
</dbReference>
<evidence type="ECO:0000256" key="1">
    <source>
        <dbReference type="ARBA" id="ARBA00007626"/>
    </source>
</evidence>
<evidence type="ECO:0000256" key="4">
    <source>
        <dbReference type="SAM" id="MobiDB-lite"/>
    </source>
</evidence>
<keyword evidence="2" id="KW-0677">Repeat</keyword>
<evidence type="ECO:0000256" key="3">
    <source>
        <dbReference type="PROSITE-ProRule" id="PRU00708"/>
    </source>
</evidence>
<feature type="compositionally biased region" description="Basic and acidic residues" evidence="4">
    <location>
        <begin position="507"/>
        <end position="516"/>
    </location>
</feature>
<feature type="compositionally biased region" description="Polar residues" evidence="4">
    <location>
        <begin position="518"/>
        <end position="527"/>
    </location>
</feature>
<dbReference type="Pfam" id="PF01535">
    <property type="entry name" value="PPR"/>
    <property type="match status" value="1"/>
</dbReference>
<evidence type="ECO:0000313" key="8">
    <source>
        <dbReference type="RefSeq" id="XP_039117308.1"/>
    </source>
</evidence>
<feature type="repeat" description="PPR" evidence="3">
    <location>
        <begin position="232"/>
        <end position="266"/>
    </location>
</feature>
<dbReference type="PANTHER" id="PTHR47938:SF46">
    <property type="entry name" value="PENTACOTRIPEPTIDE-REPEAT REGION OF PRORP DOMAIN-CONTAINING PROTEIN"/>
    <property type="match status" value="1"/>
</dbReference>
<dbReference type="Pfam" id="PF13041">
    <property type="entry name" value="PPR_2"/>
    <property type="match status" value="2"/>
</dbReference>
<evidence type="ECO:0000313" key="6">
    <source>
        <dbReference type="RefSeq" id="XP_039117306.1"/>
    </source>
</evidence>
<dbReference type="Pfam" id="PF12854">
    <property type="entry name" value="PPR_1"/>
    <property type="match status" value="1"/>
</dbReference>
<dbReference type="Pfam" id="PF13812">
    <property type="entry name" value="PPR_3"/>
    <property type="match status" value="1"/>
</dbReference>
<dbReference type="GO" id="GO:0003729">
    <property type="term" value="F:mRNA binding"/>
    <property type="evidence" value="ECO:0007669"/>
    <property type="project" value="TreeGrafter"/>
</dbReference>
<feature type="repeat" description="PPR" evidence="3">
    <location>
        <begin position="197"/>
        <end position="231"/>
    </location>
</feature>
<dbReference type="GeneID" id="120253098"/>
<dbReference type="RefSeq" id="XP_039117307.1">
    <property type="nucleotide sequence ID" value="XM_039261373.1"/>
</dbReference>
<dbReference type="RefSeq" id="XP_039117310.1">
    <property type="nucleotide sequence ID" value="XM_039261376.1"/>
</dbReference>
<reference evidence="6 7" key="1">
    <citation type="submission" date="2025-04" db="UniProtKB">
        <authorList>
            <consortium name="RefSeq"/>
        </authorList>
    </citation>
    <scope>IDENTIFICATION</scope>
</reference>
<name>A0AB40AQU2_DIOCR</name>
<protein>
    <submittedName>
        <fullName evidence="6 7">Pentatricopeptide repeat-containing protein At5g11310, mitochondrial</fullName>
    </submittedName>
</protein>
<evidence type="ECO:0000313" key="5">
    <source>
        <dbReference type="Proteomes" id="UP001515500"/>
    </source>
</evidence>
<dbReference type="Gene3D" id="1.25.40.10">
    <property type="entry name" value="Tetratricopeptide repeat domain"/>
    <property type="match status" value="3"/>
</dbReference>
<proteinExistence type="inferred from homology"/>
<feature type="repeat" description="PPR" evidence="3">
    <location>
        <begin position="337"/>
        <end position="371"/>
    </location>
</feature>
<feature type="repeat" description="PPR" evidence="3">
    <location>
        <begin position="407"/>
        <end position="441"/>
    </location>
</feature>
<dbReference type="RefSeq" id="XP_039117306.1">
    <property type="nucleotide sequence ID" value="XM_039261372.1"/>
</dbReference>
<dbReference type="RefSeq" id="XP_039117308.1">
    <property type="nucleotide sequence ID" value="XM_039261374.1"/>
</dbReference>
<sequence>MRLVFPVIVHRVTLFSKNKPFSTCPSILLPNDAADAAAIAAILLRATDADAALANSPVTPRPSLIDALLRDSSAELSAGPLLSLARWAGPSLSSSQLASFVDLLSLRRSFHSAWSLLLPHPPGPHLIPSFSSLIRRYSRAAMPHAAFRTFNYSLRSTADSDDLFLVLLDALCKEGHVRSASDLFTDKKTSSVGWAPSASFYNVLLHGWFRARKLRKAERLWEEMRRDDVPPTVVTYGTLIEGLCRMRRPDQALVLLDEMKPACLESNPLHVNPIIDSLAEDGRFKDALGFLEKFPLYGISPNISTYNSLVKGFCKHGDLVGASNTLKTMIGRDVLPTATTYNYFFKHFSKSGKIEEGMNLYTKMIQSGYAPDRLTYQLLIKMLCEKQRLELAVQLIKEMNMNGFESDLATSTMLVHLLCRLRRYQEACEVFEEMIKRGVVPQYITYHRLVKELKRLEMDELVRKVSVMMDSVPHSTKLPGSFREKEGDETVKRRKTIMKKARAMSDVLKDQKDPAKLRSTTENSVQSAKKLIVDIRKRASAVPND</sequence>
<accession>A0AB40AQU2</accession>
<dbReference type="InterPro" id="IPR002885">
    <property type="entry name" value="PPR_rpt"/>
</dbReference>
<dbReference type="PROSITE" id="PS51375">
    <property type="entry name" value="PPR"/>
    <property type="match status" value="6"/>
</dbReference>
<dbReference type="PANTHER" id="PTHR47938">
    <property type="entry name" value="RESPIRATORY COMPLEX I CHAPERONE (CIA84), PUTATIVE (AFU_ORTHOLOGUE AFUA_2G06020)-RELATED"/>
    <property type="match status" value="1"/>
</dbReference>
<dbReference type="InterPro" id="IPR011990">
    <property type="entry name" value="TPR-like_helical_dom_sf"/>
</dbReference>
<keyword evidence="5" id="KW-1185">Reference proteome</keyword>
<organism evidence="5 8">
    <name type="scientific">Dioscorea cayennensis subsp. rotundata</name>
    <name type="common">White Guinea yam</name>
    <name type="synonym">Dioscorea rotundata</name>
    <dbReference type="NCBI Taxonomy" id="55577"/>
    <lineage>
        <taxon>Eukaryota</taxon>
        <taxon>Viridiplantae</taxon>
        <taxon>Streptophyta</taxon>
        <taxon>Embryophyta</taxon>
        <taxon>Tracheophyta</taxon>
        <taxon>Spermatophyta</taxon>
        <taxon>Magnoliopsida</taxon>
        <taxon>Liliopsida</taxon>
        <taxon>Dioscoreales</taxon>
        <taxon>Dioscoreaceae</taxon>
        <taxon>Dioscorea</taxon>
    </lineage>
</organism>
<dbReference type="AlphaFoldDB" id="A0AB40AQU2"/>
<dbReference type="NCBIfam" id="TIGR00756">
    <property type="entry name" value="PPR"/>
    <property type="match status" value="6"/>
</dbReference>
<feature type="region of interest" description="Disordered" evidence="4">
    <location>
        <begin position="502"/>
        <end position="529"/>
    </location>
</feature>
<evidence type="ECO:0000313" key="9">
    <source>
        <dbReference type="RefSeq" id="XP_039117310.1"/>
    </source>
</evidence>
<feature type="repeat" description="PPR" evidence="3">
    <location>
        <begin position="302"/>
        <end position="336"/>
    </location>
</feature>
<comment type="similarity">
    <text evidence="1">Belongs to the PPR family. P subfamily.</text>
</comment>
<evidence type="ECO:0000256" key="2">
    <source>
        <dbReference type="ARBA" id="ARBA00022737"/>
    </source>
</evidence>
<gene>
    <name evidence="6 7 8 9" type="primary">LOC120253098</name>
</gene>
<evidence type="ECO:0000313" key="7">
    <source>
        <dbReference type="RefSeq" id="XP_039117307.1"/>
    </source>
</evidence>